<evidence type="ECO:0000256" key="2">
    <source>
        <dbReference type="ARBA" id="ARBA00022525"/>
    </source>
</evidence>
<dbReference type="GO" id="GO:0005509">
    <property type="term" value="F:calcium ion binding"/>
    <property type="evidence" value="ECO:0007669"/>
    <property type="project" value="InterPro"/>
</dbReference>
<dbReference type="GO" id="GO:0005576">
    <property type="term" value="C:extracellular region"/>
    <property type="evidence" value="ECO:0007669"/>
    <property type="project" value="UniProtKB-SubCell"/>
</dbReference>
<evidence type="ECO:0000313" key="4">
    <source>
        <dbReference type="Proteomes" id="UP000318065"/>
    </source>
</evidence>
<dbReference type="PANTHER" id="PTHR38340">
    <property type="entry name" value="S-LAYER PROTEIN"/>
    <property type="match status" value="1"/>
</dbReference>
<comment type="subcellular location">
    <subcellularLocation>
        <location evidence="1">Secreted</location>
    </subcellularLocation>
</comment>
<evidence type="ECO:0000256" key="1">
    <source>
        <dbReference type="ARBA" id="ARBA00004613"/>
    </source>
</evidence>
<accession>A0A510HPK3</accession>
<keyword evidence="2" id="KW-0964">Secreted</keyword>
<dbReference type="AlphaFoldDB" id="A0A510HPK3"/>
<proteinExistence type="predicted"/>
<reference evidence="3" key="1">
    <citation type="journal article" date="2019" name="Microbiol. Resour. Announc.">
        <title>Complete Genome Sequence of Rubrobacter xylanophilus Strain AA3-22, Isolated from Arima Onsen in Japan.</title>
        <authorList>
            <person name="Tomariguchi N."/>
            <person name="Miyazaki K."/>
        </authorList>
    </citation>
    <scope>NUCLEOTIDE SEQUENCE [LARGE SCALE GENOMIC DNA]</scope>
    <source>
        <strain evidence="3">AA3-22</strain>
    </source>
</reference>
<dbReference type="InterPro" id="IPR011049">
    <property type="entry name" value="Serralysin-like_metalloprot_C"/>
</dbReference>
<gene>
    <name evidence="3" type="ORF">RxyAA322_26870</name>
</gene>
<dbReference type="OrthoDB" id="3790249at2"/>
<dbReference type="Pfam" id="PF00353">
    <property type="entry name" value="HemolysinCabind"/>
    <property type="match status" value="2"/>
</dbReference>
<dbReference type="InterPro" id="IPR050557">
    <property type="entry name" value="RTX_toxin/Mannuronan_C5-epim"/>
</dbReference>
<protein>
    <recommendedName>
        <fullName evidence="5">Hemolysin-type calcium-binding region</fullName>
    </recommendedName>
</protein>
<dbReference type="PROSITE" id="PS00330">
    <property type="entry name" value="HEMOLYSIN_CALCIUM"/>
    <property type="match status" value="3"/>
</dbReference>
<dbReference type="PRINTS" id="PR00313">
    <property type="entry name" value="CABNDNGRPT"/>
</dbReference>
<organism evidence="3 4">
    <name type="scientific">Rubrobacter xylanophilus</name>
    <dbReference type="NCBI Taxonomy" id="49319"/>
    <lineage>
        <taxon>Bacteria</taxon>
        <taxon>Bacillati</taxon>
        <taxon>Actinomycetota</taxon>
        <taxon>Rubrobacteria</taxon>
        <taxon>Rubrobacterales</taxon>
        <taxon>Rubrobacteraceae</taxon>
        <taxon>Rubrobacter</taxon>
    </lineage>
</organism>
<dbReference type="PANTHER" id="PTHR38340:SF1">
    <property type="entry name" value="S-LAYER PROTEIN"/>
    <property type="match status" value="1"/>
</dbReference>
<name>A0A510HPK3_9ACTN</name>
<dbReference type="SUPFAM" id="SSF51120">
    <property type="entry name" value="beta-Roll"/>
    <property type="match status" value="1"/>
</dbReference>
<dbReference type="EMBL" id="AP019791">
    <property type="protein sequence ID" value="BBL80833.1"/>
    <property type="molecule type" value="Genomic_DNA"/>
</dbReference>
<dbReference type="RefSeq" id="WP_143528798.1">
    <property type="nucleotide sequence ID" value="NZ_AP019791.1"/>
</dbReference>
<evidence type="ECO:0008006" key="5">
    <source>
        <dbReference type="Google" id="ProtNLM"/>
    </source>
</evidence>
<keyword evidence="4" id="KW-1185">Reference proteome</keyword>
<sequence>MTLRQKSAPPLAGLPRAEPAASRLPGFLLAAFGVLLIVLSVPDLASGAVLGGREDETLRGGARDDALVALAGHDALWGLGGRDLLAGGPGDDELYGGAGADVLLGGEGSDFIEGADGEPDRILCGPGEDVVNADPQDRVAPDCETVYRD</sequence>
<evidence type="ECO:0000313" key="3">
    <source>
        <dbReference type="EMBL" id="BBL80833.1"/>
    </source>
</evidence>
<dbReference type="InterPro" id="IPR001343">
    <property type="entry name" value="Hemolysn_Ca-bd"/>
</dbReference>
<dbReference type="Gene3D" id="2.150.10.10">
    <property type="entry name" value="Serralysin-like metalloprotease, C-terminal"/>
    <property type="match status" value="1"/>
</dbReference>
<dbReference type="Proteomes" id="UP000318065">
    <property type="component" value="Chromosome"/>
</dbReference>
<dbReference type="InterPro" id="IPR018511">
    <property type="entry name" value="Hemolysin-typ_Ca-bd_CS"/>
</dbReference>